<evidence type="ECO:0000313" key="5">
    <source>
        <dbReference type="EMBL" id="TQN67482.1"/>
    </source>
</evidence>
<keyword evidence="6" id="KW-1185">Reference proteome</keyword>
<dbReference type="AlphaFoldDB" id="A0A5Q4BKI2"/>
<dbReference type="EMBL" id="PUHP01000908">
    <property type="protein sequence ID" value="TQN67482.1"/>
    <property type="molecule type" value="Genomic_DNA"/>
</dbReference>
<evidence type="ECO:0000256" key="1">
    <source>
        <dbReference type="ARBA" id="ARBA00009520"/>
    </source>
</evidence>
<dbReference type="InterPro" id="IPR008701">
    <property type="entry name" value="NPP1"/>
</dbReference>
<comment type="caution">
    <text evidence="5">The sequence shown here is derived from an EMBL/GenBank/DDBJ whole genome shotgun (WGS) entry which is preliminary data.</text>
</comment>
<keyword evidence="2" id="KW-0843">Virulence</keyword>
<name>A0A5Q4BKI2_9PEZI</name>
<dbReference type="PANTHER" id="PTHR33657:SF8">
    <property type="entry name" value="DOMAIN PROTEIN, PUTATIVE (AFU_ORTHOLOGUE AFUA_5G00600)-RELATED"/>
    <property type="match status" value="1"/>
</dbReference>
<reference evidence="5 6" key="1">
    <citation type="journal article" date="2019" name="Sci. Rep.">
        <title>Colletotrichum shisoi sp. nov., an anthracnose pathogen of Perilla frutescens in Japan: molecular phylogenetic, morphological and genomic evidence.</title>
        <authorList>
            <person name="Gan P."/>
            <person name="Tsushima A."/>
            <person name="Hiroyama R."/>
            <person name="Narusaka M."/>
            <person name="Takano Y."/>
            <person name="Narusaka Y."/>
            <person name="Kawaradani M."/>
            <person name="Damm U."/>
            <person name="Shirasu K."/>
        </authorList>
    </citation>
    <scope>NUCLEOTIDE SEQUENCE [LARGE SCALE GENOMIC DNA]</scope>
    <source>
        <strain evidence="5 6">PG-2018a</strain>
    </source>
</reference>
<protein>
    <recommendedName>
        <fullName evidence="7">Necrosis inducing protein</fullName>
    </recommendedName>
</protein>
<evidence type="ECO:0008006" key="7">
    <source>
        <dbReference type="Google" id="ProtNLM"/>
    </source>
</evidence>
<dbReference type="Proteomes" id="UP000326340">
    <property type="component" value="Unassembled WGS sequence"/>
</dbReference>
<dbReference type="OrthoDB" id="89086at2759"/>
<accession>A0A5Q4BKI2</accession>
<dbReference type="Pfam" id="PF05630">
    <property type="entry name" value="NPP1"/>
    <property type="match status" value="1"/>
</dbReference>
<organism evidence="5 6">
    <name type="scientific">Colletotrichum shisoi</name>
    <dbReference type="NCBI Taxonomy" id="2078593"/>
    <lineage>
        <taxon>Eukaryota</taxon>
        <taxon>Fungi</taxon>
        <taxon>Dikarya</taxon>
        <taxon>Ascomycota</taxon>
        <taxon>Pezizomycotina</taxon>
        <taxon>Sordariomycetes</taxon>
        <taxon>Hypocreomycetidae</taxon>
        <taxon>Glomerellales</taxon>
        <taxon>Glomerellaceae</taxon>
        <taxon>Colletotrichum</taxon>
        <taxon>Colletotrichum destructivum species complex</taxon>
    </lineage>
</organism>
<proteinExistence type="inferred from homology"/>
<feature type="signal peptide" evidence="4">
    <location>
        <begin position="1"/>
        <end position="19"/>
    </location>
</feature>
<gene>
    <name evidence="5" type="ORF">CSHISOI_08028</name>
</gene>
<evidence type="ECO:0000313" key="6">
    <source>
        <dbReference type="Proteomes" id="UP000326340"/>
    </source>
</evidence>
<evidence type="ECO:0000256" key="3">
    <source>
        <dbReference type="SAM" id="MobiDB-lite"/>
    </source>
</evidence>
<feature type="chain" id="PRO_5024922486" description="Necrosis inducing protein" evidence="4">
    <location>
        <begin position="20"/>
        <end position="247"/>
    </location>
</feature>
<keyword evidence="4" id="KW-0732">Signal</keyword>
<feature type="region of interest" description="Disordered" evidence="3">
    <location>
        <begin position="78"/>
        <end position="98"/>
    </location>
</feature>
<evidence type="ECO:0000256" key="4">
    <source>
        <dbReference type="SAM" id="SignalP"/>
    </source>
</evidence>
<comment type="similarity">
    <text evidence="1">Belongs to the Necrosis inducing protein (NPP1) family.</text>
</comment>
<evidence type="ECO:0000256" key="2">
    <source>
        <dbReference type="ARBA" id="ARBA00023026"/>
    </source>
</evidence>
<dbReference type="PANTHER" id="PTHR33657">
    <property type="entry name" value="DOMAIN PROTEIN, PUTATIVE (AFU_ORTHOLOGUE AFUA_5G00600)-RELATED"/>
    <property type="match status" value="1"/>
</dbReference>
<sequence length="247" mass="26808">MLAGILLLPVLGLMGGALGAPVEPVDNIFVRRGEVGHDKLSPSAEKVQDNDGGKAITRFNPLLHIAHGCQPYTAVDDAGNTSGGLRPTGSSDGGCRDNSKGQTYARGAWHNGSYAVMYAWYFPKDMPNDGVFIGSHRHDWENIVVWLNNPSVANPTILGGAASGHGDYKPTKSPQREGDRLKIEYFTQGILNHELQFSDSTGRTYPVLDWDAMSATMQSALNNTDFGDANVPFKDENFVRNLKKAFV</sequence>